<evidence type="ECO:0000259" key="1">
    <source>
        <dbReference type="PROSITE" id="PS50943"/>
    </source>
</evidence>
<keyword evidence="3" id="KW-1185">Reference proteome</keyword>
<dbReference type="OrthoDB" id="3689729at2"/>
<organism evidence="2 3">
    <name type="scientific">Actinocrispum wychmicini</name>
    <dbReference type="NCBI Taxonomy" id="1213861"/>
    <lineage>
        <taxon>Bacteria</taxon>
        <taxon>Bacillati</taxon>
        <taxon>Actinomycetota</taxon>
        <taxon>Actinomycetes</taxon>
        <taxon>Pseudonocardiales</taxon>
        <taxon>Pseudonocardiaceae</taxon>
        <taxon>Actinocrispum</taxon>
    </lineage>
</organism>
<dbReference type="InterPro" id="IPR010982">
    <property type="entry name" value="Lambda_DNA-bd_dom_sf"/>
</dbReference>
<gene>
    <name evidence="2" type="ORF">EV192_102634</name>
</gene>
<accession>A0A4R2JYL3</accession>
<dbReference type="InterPro" id="IPR001387">
    <property type="entry name" value="Cro/C1-type_HTH"/>
</dbReference>
<reference evidence="2 3" key="1">
    <citation type="submission" date="2019-03" db="EMBL/GenBank/DDBJ databases">
        <title>Genomic Encyclopedia of Type Strains, Phase IV (KMG-IV): sequencing the most valuable type-strain genomes for metagenomic binning, comparative biology and taxonomic classification.</title>
        <authorList>
            <person name="Goeker M."/>
        </authorList>
    </citation>
    <scope>NUCLEOTIDE SEQUENCE [LARGE SCALE GENOMIC DNA]</scope>
    <source>
        <strain evidence="2 3">DSM 45934</strain>
    </source>
</reference>
<evidence type="ECO:0000313" key="2">
    <source>
        <dbReference type="EMBL" id="TCO62496.1"/>
    </source>
</evidence>
<dbReference type="AlphaFoldDB" id="A0A4R2JYL3"/>
<dbReference type="CDD" id="cd00093">
    <property type="entry name" value="HTH_XRE"/>
    <property type="match status" value="1"/>
</dbReference>
<proteinExistence type="predicted"/>
<name>A0A4R2JYL3_9PSEU</name>
<protein>
    <submittedName>
        <fullName evidence="2">Transcriptional regulator with XRE-family HTH domain</fullName>
    </submittedName>
</protein>
<dbReference type="EMBL" id="SLWS01000002">
    <property type="protein sequence ID" value="TCO62496.1"/>
    <property type="molecule type" value="Genomic_DNA"/>
</dbReference>
<dbReference type="SUPFAM" id="SSF47413">
    <property type="entry name" value="lambda repressor-like DNA-binding domains"/>
    <property type="match status" value="1"/>
</dbReference>
<feature type="domain" description="HTH cro/C1-type" evidence="1">
    <location>
        <begin position="18"/>
        <end position="74"/>
    </location>
</feature>
<comment type="caution">
    <text evidence="2">The sequence shown here is derived from an EMBL/GenBank/DDBJ whole genome shotgun (WGS) entry which is preliminary data.</text>
</comment>
<dbReference type="SMART" id="SM00530">
    <property type="entry name" value="HTH_XRE"/>
    <property type="match status" value="1"/>
</dbReference>
<dbReference type="Proteomes" id="UP000295680">
    <property type="component" value="Unassembled WGS sequence"/>
</dbReference>
<sequence>MSGETADRAITRALGDEIRRARDGQGLTRAELVERMPADISIQTLANYEYGIRQCTVSRLVEICQALGVSATSLLGLALQRARIDLYTNDFQVDLHAVARNEETDLDLLRTWARNRLALEPEGSGVARLERTLVEQWAIMLGMSWSEFVRCLLAFTPGAAPQW</sequence>
<evidence type="ECO:0000313" key="3">
    <source>
        <dbReference type="Proteomes" id="UP000295680"/>
    </source>
</evidence>
<dbReference type="Pfam" id="PF13560">
    <property type="entry name" value="HTH_31"/>
    <property type="match status" value="1"/>
</dbReference>
<dbReference type="GO" id="GO:0003677">
    <property type="term" value="F:DNA binding"/>
    <property type="evidence" value="ECO:0007669"/>
    <property type="project" value="InterPro"/>
</dbReference>
<dbReference type="RefSeq" id="WP_132114302.1">
    <property type="nucleotide sequence ID" value="NZ_SLWS01000002.1"/>
</dbReference>
<dbReference type="Gene3D" id="1.10.260.40">
    <property type="entry name" value="lambda repressor-like DNA-binding domains"/>
    <property type="match status" value="1"/>
</dbReference>
<dbReference type="PROSITE" id="PS50943">
    <property type="entry name" value="HTH_CROC1"/>
    <property type="match status" value="1"/>
</dbReference>